<dbReference type="AlphaFoldDB" id="A0AAW9SJB6"/>
<dbReference type="RefSeq" id="WP_347165143.1">
    <property type="nucleotide sequence ID" value="NZ_JBDNCH010000002.1"/>
</dbReference>
<name>A0AAW9SJB6_9RHOB</name>
<accession>A0AAW9SJB6</accession>
<sequence length="114" mass="12392">MKGPKGEVQVLPHSRLDEYLEAGEDPPLPDLPTGGEYLIEAMYVLSPIRVTGRGIAAADWPEIVAFAQGTRRVSDPCELEALHAMCAAYRDGLVSGANPFRKSPMEIAEDKPSR</sequence>
<keyword evidence="2" id="KW-1185">Reference proteome</keyword>
<gene>
    <name evidence="1" type="ORF">ABFB10_02085</name>
</gene>
<dbReference type="Proteomes" id="UP001428774">
    <property type="component" value="Unassembled WGS sequence"/>
</dbReference>
<organism evidence="1 2">
    <name type="scientific">Ponticoccus litoralis</name>
    <dbReference type="NCBI Taxonomy" id="422297"/>
    <lineage>
        <taxon>Bacteria</taxon>
        <taxon>Pseudomonadati</taxon>
        <taxon>Pseudomonadota</taxon>
        <taxon>Alphaproteobacteria</taxon>
        <taxon>Rhodobacterales</taxon>
        <taxon>Roseobacteraceae</taxon>
        <taxon>Ponticoccus</taxon>
    </lineage>
</organism>
<proteinExistence type="predicted"/>
<evidence type="ECO:0000313" key="2">
    <source>
        <dbReference type="Proteomes" id="UP001428774"/>
    </source>
</evidence>
<dbReference type="EMBL" id="JBDNCH010000002">
    <property type="protein sequence ID" value="MEN9060001.1"/>
    <property type="molecule type" value="Genomic_DNA"/>
</dbReference>
<reference evidence="1 2" key="1">
    <citation type="submission" date="2024-05" db="EMBL/GenBank/DDBJ databases">
        <title>Genome sequence of Ponticoccus litoralis KCCM 90028.</title>
        <authorList>
            <person name="Kim J.M."/>
            <person name="Lee J.K."/>
            <person name="Choi B.J."/>
            <person name="Bayburt H."/>
            <person name="Baek J.H."/>
            <person name="Jeon C.O."/>
        </authorList>
    </citation>
    <scope>NUCLEOTIDE SEQUENCE [LARGE SCALE GENOMIC DNA]</scope>
    <source>
        <strain evidence="1 2">KCCM 90028</strain>
    </source>
</reference>
<evidence type="ECO:0000313" key="1">
    <source>
        <dbReference type="EMBL" id="MEN9060001.1"/>
    </source>
</evidence>
<protein>
    <submittedName>
        <fullName evidence="1">Uncharacterized protein</fullName>
    </submittedName>
</protein>
<comment type="caution">
    <text evidence="1">The sequence shown here is derived from an EMBL/GenBank/DDBJ whole genome shotgun (WGS) entry which is preliminary data.</text>
</comment>